<sequence length="194" mass="21691">MRGLDESGESLVLLSYNAGGRIRHAWQGFVDFAMRENVLEVAIGLMIGQAFTKVVTSFVSDVILPVISLLPFLHRNLDEKFAVLKQGPHYDRGYNTLAQARSDGALVMAYGTFLNNVISFLGVGLVLYGMAHFYVLISHDGSMIKRMVKCKYCKKWINRKADRCVNCSSWQDGREEVQMSNADDSLADDHFAST</sequence>
<keyword evidence="3 5" id="KW-1133">Transmembrane helix</keyword>
<gene>
    <name evidence="6" type="ORF">PISL3812_00371</name>
</gene>
<dbReference type="Pfam" id="PF01741">
    <property type="entry name" value="MscL"/>
    <property type="match status" value="1"/>
</dbReference>
<evidence type="ECO:0000313" key="6">
    <source>
        <dbReference type="EMBL" id="CRG83023.1"/>
    </source>
</evidence>
<organism evidence="6 7">
    <name type="scientific">Talaromyces islandicus</name>
    <name type="common">Penicillium islandicum</name>
    <dbReference type="NCBI Taxonomy" id="28573"/>
    <lineage>
        <taxon>Eukaryota</taxon>
        <taxon>Fungi</taxon>
        <taxon>Dikarya</taxon>
        <taxon>Ascomycota</taxon>
        <taxon>Pezizomycotina</taxon>
        <taxon>Eurotiomycetes</taxon>
        <taxon>Eurotiomycetidae</taxon>
        <taxon>Eurotiales</taxon>
        <taxon>Trichocomaceae</taxon>
        <taxon>Talaromyces</taxon>
        <taxon>Talaromyces sect. Islandici</taxon>
    </lineage>
</organism>
<dbReference type="Gene3D" id="1.10.1200.120">
    <property type="entry name" value="Large-conductance mechanosensitive channel, MscL, domain 1"/>
    <property type="match status" value="1"/>
</dbReference>
<proteinExistence type="predicted"/>
<evidence type="ECO:0000256" key="2">
    <source>
        <dbReference type="ARBA" id="ARBA00022692"/>
    </source>
</evidence>
<dbReference type="GO" id="GO:0016020">
    <property type="term" value="C:membrane"/>
    <property type="evidence" value="ECO:0007669"/>
    <property type="project" value="UniProtKB-SubCell"/>
</dbReference>
<dbReference type="AlphaFoldDB" id="A0A0U1LJ75"/>
<feature type="transmembrane region" description="Helical" evidence="5">
    <location>
        <begin position="117"/>
        <end position="137"/>
    </location>
</feature>
<dbReference type="InterPro" id="IPR037673">
    <property type="entry name" value="MSC/AndL"/>
</dbReference>
<dbReference type="SUPFAM" id="SSF81330">
    <property type="entry name" value="Gated mechanosensitive channel"/>
    <property type="match status" value="1"/>
</dbReference>
<reference evidence="6 7" key="1">
    <citation type="submission" date="2015-04" db="EMBL/GenBank/DDBJ databases">
        <authorList>
            <person name="Syromyatnikov M.Y."/>
            <person name="Popov V.N."/>
        </authorList>
    </citation>
    <scope>NUCLEOTIDE SEQUENCE [LARGE SCALE GENOMIC DNA]</scope>
    <source>
        <strain evidence="6">WF-38-12</strain>
    </source>
</reference>
<dbReference type="GO" id="GO:0008381">
    <property type="term" value="F:mechanosensitive monoatomic ion channel activity"/>
    <property type="evidence" value="ECO:0007669"/>
    <property type="project" value="TreeGrafter"/>
</dbReference>
<accession>A0A0U1LJ75</accession>
<dbReference type="PANTHER" id="PTHR30266">
    <property type="entry name" value="MECHANOSENSITIVE CHANNEL MSCL"/>
    <property type="match status" value="1"/>
</dbReference>
<evidence type="ECO:0000256" key="5">
    <source>
        <dbReference type="SAM" id="Phobius"/>
    </source>
</evidence>
<evidence type="ECO:0000256" key="1">
    <source>
        <dbReference type="ARBA" id="ARBA00004141"/>
    </source>
</evidence>
<evidence type="ECO:0000256" key="4">
    <source>
        <dbReference type="ARBA" id="ARBA00023136"/>
    </source>
</evidence>
<dbReference type="OMA" id="WAERFED"/>
<evidence type="ECO:0000313" key="7">
    <source>
        <dbReference type="Proteomes" id="UP000054383"/>
    </source>
</evidence>
<dbReference type="Proteomes" id="UP000054383">
    <property type="component" value="Unassembled WGS sequence"/>
</dbReference>
<keyword evidence="4 5" id="KW-0472">Membrane</keyword>
<dbReference type="PANTHER" id="PTHR30266:SF2">
    <property type="entry name" value="LARGE-CONDUCTANCE MECHANOSENSITIVE CHANNEL"/>
    <property type="match status" value="1"/>
</dbReference>
<dbReference type="STRING" id="28573.A0A0U1LJ75"/>
<keyword evidence="2 5" id="KW-0812">Transmembrane</keyword>
<dbReference type="InterPro" id="IPR036019">
    <property type="entry name" value="MscL_channel"/>
</dbReference>
<dbReference type="FunFam" id="1.10.1200.120:FF:000004">
    <property type="entry name" value="Ion channel, putative"/>
    <property type="match status" value="1"/>
</dbReference>
<dbReference type="EMBL" id="CVMT01000001">
    <property type="protein sequence ID" value="CRG83023.1"/>
    <property type="molecule type" value="Genomic_DNA"/>
</dbReference>
<keyword evidence="7" id="KW-1185">Reference proteome</keyword>
<dbReference type="OrthoDB" id="10010920at2759"/>
<evidence type="ECO:0000256" key="3">
    <source>
        <dbReference type="ARBA" id="ARBA00022989"/>
    </source>
</evidence>
<protein>
    <submittedName>
        <fullName evidence="6">Large-conductance mechanosensitive channel</fullName>
    </submittedName>
</protein>
<name>A0A0U1LJ75_TALIS</name>
<comment type="subcellular location">
    <subcellularLocation>
        <location evidence="1">Membrane</location>
        <topology evidence="1">Multi-pass membrane protein</topology>
    </subcellularLocation>
</comment>